<name>A0A0D2LLD7_HYPSF</name>
<sequence>MPGSKLFEPIKVGTMSLQHRVVMAPLTRYKANPANNVPVLPLVKEYYSQRASTPGTLVITEAALISPEAGGRDNTPGIWSVEQITAWKEIVAAVHARGSFIYLQIRGMGRAADASELTAKGLSFVAPSAIPITDRPTPRALTIPEIHAYVAWFTTAARNAVAEAGFDGVELHFANGYLADQFIQDVSNQRTDEYGGSVAARNRFPLEVIDAVTAAIGAERTAVRLSPWSVFLDMGMSDPLPQFTHIVQALKDQHPNLAYLHLIEPGIAGAGDANDTRAKVLQSNDVFREIWAPRPLITAGGFTRESAIAYADKGDLVAFGRLFISNPDLPLRLKHDVPLTAPDRKTFYVPAAQEGTEVGYIDYPFAEELKGVAI</sequence>
<dbReference type="InterPro" id="IPR045247">
    <property type="entry name" value="Oye-like"/>
</dbReference>
<dbReference type="OMA" id="YLQLMAF"/>
<dbReference type="InterPro" id="IPR013785">
    <property type="entry name" value="Aldolase_TIM"/>
</dbReference>
<dbReference type="FunFam" id="3.20.20.70:FF:000138">
    <property type="entry name" value="NADPH dehydrogenase 1"/>
    <property type="match status" value="1"/>
</dbReference>
<dbReference type="EMBL" id="KN817520">
    <property type="protein sequence ID" value="KJA28712.1"/>
    <property type="molecule type" value="Genomic_DNA"/>
</dbReference>
<dbReference type="AlphaFoldDB" id="A0A0D2LLD7"/>
<dbReference type="GO" id="GO:0010181">
    <property type="term" value="F:FMN binding"/>
    <property type="evidence" value="ECO:0007669"/>
    <property type="project" value="InterPro"/>
</dbReference>
<organism evidence="2 3">
    <name type="scientific">Hypholoma sublateritium (strain FD-334 SS-4)</name>
    <dbReference type="NCBI Taxonomy" id="945553"/>
    <lineage>
        <taxon>Eukaryota</taxon>
        <taxon>Fungi</taxon>
        <taxon>Dikarya</taxon>
        <taxon>Basidiomycota</taxon>
        <taxon>Agaricomycotina</taxon>
        <taxon>Agaricomycetes</taxon>
        <taxon>Agaricomycetidae</taxon>
        <taxon>Agaricales</taxon>
        <taxon>Agaricineae</taxon>
        <taxon>Strophariaceae</taxon>
        <taxon>Hypholoma</taxon>
    </lineage>
</organism>
<evidence type="ECO:0000313" key="3">
    <source>
        <dbReference type="Proteomes" id="UP000054270"/>
    </source>
</evidence>
<dbReference type="OrthoDB" id="276546at2759"/>
<dbReference type="GO" id="GO:0003959">
    <property type="term" value="F:NADPH dehydrogenase activity"/>
    <property type="evidence" value="ECO:0007669"/>
    <property type="project" value="TreeGrafter"/>
</dbReference>
<dbReference type="PANTHER" id="PTHR22893">
    <property type="entry name" value="NADH OXIDOREDUCTASE-RELATED"/>
    <property type="match status" value="1"/>
</dbReference>
<dbReference type="SUPFAM" id="SSF51395">
    <property type="entry name" value="FMN-linked oxidoreductases"/>
    <property type="match status" value="1"/>
</dbReference>
<evidence type="ECO:0000313" key="2">
    <source>
        <dbReference type="EMBL" id="KJA28712.1"/>
    </source>
</evidence>
<gene>
    <name evidence="2" type="ORF">HYPSUDRAFT_128550</name>
</gene>
<evidence type="ECO:0000259" key="1">
    <source>
        <dbReference type="Pfam" id="PF00724"/>
    </source>
</evidence>
<protein>
    <recommendedName>
        <fullName evidence="1">NADH:flavin oxidoreductase/NADH oxidase N-terminal domain-containing protein</fullName>
    </recommendedName>
</protein>
<accession>A0A0D2LLD7</accession>
<dbReference type="STRING" id="945553.A0A0D2LLD7"/>
<dbReference type="Proteomes" id="UP000054270">
    <property type="component" value="Unassembled WGS sequence"/>
</dbReference>
<proteinExistence type="predicted"/>
<keyword evidence="3" id="KW-1185">Reference proteome</keyword>
<feature type="domain" description="NADH:flavin oxidoreductase/NADH oxidase N-terminal" evidence="1">
    <location>
        <begin position="5"/>
        <end position="338"/>
    </location>
</feature>
<dbReference type="Gene3D" id="3.20.20.70">
    <property type="entry name" value="Aldolase class I"/>
    <property type="match status" value="1"/>
</dbReference>
<dbReference type="Pfam" id="PF00724">
    <property type="entry name" value="Oxidored_FMN"/>
    <property type="match status" value="1"/>
</dbReference>
<dbReference type="InterPro" id="IPR001155">
    <property type="entry name" value="OxRdtase_FMN_N"/>
</dbReference>
<dbReference type="CDD" id="cd02933">
    <property type="entry name" value="OYE_like_FMN"/>
    <property type="match status" value="1"/>
</dbReference>
<reference evidence="3" key="1">
    <citation type="submission" date="2014-04" db="EMBL/GenBank/DDBJ databases">
        <title>Evolutionary Origins and Diversification of the Mycorrhizal Mutualists.</title>
        <authorList>
            <consortium name="DOE Joint Genome Institute"/>
            <consortium name="Mycorrhizal Genomics Consortium"/>
            <person name="Kohler A."/>
            <person name="Kuo A."/>
            <person name="Nagy L.G."/>
            <person name="Floudas D."/>
            <person name="Copeland A."/>
            <person name="Barry K.W."/>
            <person name="Cichocki N."/>
            <person name="Veneault-Fourrey C."/>
            <person name="LaButti K."/>
            <person name="Lindquist E.A."/>
            <person name="Lipzen A."/>
            <person name="Lundell T."/>
            <person name="Morin E."/>
            <person name="Murat C."/>
            <person name="Riley R."/>
            <person name="Ohm R."/>
            <person name="Sun H."/>
            <person name="Tunlid A."/>
            <person name="Henrissat B."/>
            <person name="Grigoriev I.V."/>
            <person name="Hibbett D.S."/>
            <person name="Martin F."/>
        </authorList>
    </citation>
    <scope>NUCLEOTIDE SEQUENCE [LARGE SCALE GENOMIC DNA]</scope>
    <source>
        <strain evidence="3">FD-334 SS-4</strain>
    </source>
</reference>
<dbReference type="PANTHER" id="PTHR22893:SF91">
    <property type="entry name" value="NADPH DEHYDROGENASE 2-RELATED"/>
    <property type="match status" value="1"/>
</dbReference>